<dbReference type="OrthoDB" id="564871at2"/>
<evidence type="ECO:0000313" key="2">
    <source>
        <dbReference type="Proteomes" id="UP000193900"/>
    </source>
</evidence>
<proteinExistence type="predicted"/>
<dbReference type="EMBL" id="FWFZ01000039">
    <property type="protein sequence ID" value="SLN76033.1"/>
    <property type="molecule type" value="Genomic_DNA"/>
</dbReference>
<protein>
    <recommendedName>
        <fullName evidence="3">Glycosyl transferase</fullName>
    </recommendedName>
</protein>
<organism evidence="1 2">
    <name type="scientific">Roseisalinus antarcticus</name>
    <dbReference type="NCBI Taxonomy" id="254357"/>
    <lineage>
        <taxon>Bacteria</taxon>
        <taxon>Pseudomonadati</taxon>
        <taxon>Pseudomonadota</taxon>
        <taxon>Alphaproteobacteria</taxon>
        <taxon>Rhodobacterales</taxon>
        <taxon>Roseobacteraceae</taxon>
        <taxon>Roseisalinus</taxon>
    </lineage>
</organism>
<dbReference type="InterPro" id="IPR029044">
    <property type="entry name" value="Nucleotide-diphossugar_trans"/>
</dbReference>
<dbReference type="AlphaFoldDB" id="A0A1Y5TXU3"/>
<reference evidence="1 2" key="1">
    <citation type="submission" date="2017-03" db="EMBL/GenBank/DDBJ databases">
        <authorList>
            <person name="Afonso C.L."/>
            <person name="Miller P.J."/>
            <person name="Scott M.A."/>
            <person name="Spackman E."/>
            <person name="Goraichik I."/>
            <person name="Dimitrov K.M."/>
            <person name="Suarez D.L."/>
            <person name="Swayne D.E."/>
        </authorList>
    </citation>
    <scope>NUCLEOTIDE SEQUENCE [LARGE SCALE GENOMIC DNA]</scope>
    <source>
        <strain evidence="1 2">CECT 7023</strain>
    </source>
</reference>
<dbReference type="SUPFAM" id="SSF53448">
    <property type="entry name" value="Nucleotide-diphospho-sugar transferases"/>
    <property type="match status" value="1"/>
</dbReference>
<evidence type="ECO:0008006" key="3">
    <source>
        <dbReference type="Google" id="ProtNLM"/>
    </source>
</evidence>
<gene>
    <name evidence="1" type="ORF">ROA7023_04088</name>
</gene>
<name>A0A1Y5TXU3_9RHOB</name>
<keyword evidence="2" id="KW-1185">Reference proteome</keyword>
<dbReference type="Proteomes" id="UP000193900">
    <property type="component" value="Unassembled WGS sequence"/>
</dbReference>
<sequence>METATIACIKWGTAFGPEYVNRLYSGVRRHMPGRVRFICMTDAAEGLHPEVEILHLPEEPFHAEMSAALAVANRQGAMRKVSLFRPGLIEGLAGPVLGFDLDVVITGDLTPIWEMAPGKLAMRADWVEARRGRPTGHGSVFRFDPARHGYLYDEIARAPGAEVARARGSEQRYTSSKAQARGDFAYIPNDLVVSFKHDCLGLPPVNWLRPARLPADARVVCFHGRPKMPEAVSGYAGSWLRAARPVPWLAEHWIDRARADLGADWA</sequence>
<evidence type="ECO:0000313" key="1">
    <source>
        <dbReference type="EMBL" id="SLN76033.1"/>
    </source>
</evidence>
<accession>A0A1Y5TXU3</accession>
<dbReference type="RefSeq" id="WP_085880798.1">
    <property type="nucleotide sequence ID" value="NZ_FWFZ01000039.1"/>
</dbReference>